<dbReference type="InterPro" id="IPR028110">
    <property type="entry name" value="TMEM254"/>
</dbReference>
<protein>
    <recommendedName>
        <fullName evidence="5">Transmembrane protein 254</fullName>
    </recommendedName>
</protein>
<keyword evidence="2 6" id="KW-0812">Transmembrane</keyword>
<dbReference type="Pfam" id="PF14934">
    <property type="entry name" value="TMEM254"/>
    <property type="match status" value="1"/>
</dbReference>
<keyword evidence="4 6" id="KW-0472">Membrane</keyword>
<keyword evidence="8" id="KW-1185">Reference proteome</keyword>
<evidence type="ECO:0000256" key="2">
    <source>
        <dbReference type="ARBA" id="ARBA00022692"/>
    </source>
</evidence>
<feature type="transmembrane region" description="Helical" evidence="6">
    <location>
        <begin position="66"/>
        <end position="87"/>
    </location>
</feature>
<gene>
    <name evidence="7" type="ORF">EGW08_005849</name>
</gene>
<comment type="caution">
    <text evidence="7">The sequence shown here is derived from an EMBL/GenBank/DDBJ whole genome shotgun (WGS) entry which is preliminary data.</text>
</comment>
<dbReference type="PANTHER" id="PTHR34104">
    <property type="entry name" value="TRANSMEMBRANE PROTEIN 254"/>
    <property type="match status" value="1"/>
</dbReference>
<evidence type="ECO:0000256" key="1">
    <source>
        <dbReference type="ARBA" id="ARBA00004141"/>
    </source>
</evidence>
<dbReference type="Proteomes" id="UP000271974">
    <property type="component" value="Unassembled WGS sequence"/>
</dbReference>
<evidence type="ECO:0000256" key="4">
    <source>
        <dbReference type="ARBA" id="ARBA00023136"/>
    </source>
</evidence>
<dbReference type="PANTHER" id="PTHR34104:SF3">
    <property type="entry name" value="TRANSMEMBRANE PROTEIN 254"/>
    <property type="match status" value="1"/>
</dbReference>
<feature type="transmembrane region" description="Helical" evidence="6">
    <location>
        <begin position="99"/>
        <end position="119"/>
    </location>
</feature>
<feature type="non-terminal residue" evidence="7">
    <location>
        <position position="122"/>
    </location>
</feature>
<accession>A0A3S1BQN8</accession>
<organism evidence="7 8">
    <name type="scientific">Elysia chlorotica</name>
    <name type="common">Eastern emerald elysia</name>
    <name type="synonym">Sea slug</name>
    <dbReference type="NCBI Taxonomy" id="188477"/>
    <lineage>
        <taxon>Eukaryota</taxon>
        <taxon>Metazoa</taxon>
        <taxon>Spiralia</taxon>
        <taxon>Lophotrochozoa</taxon>
        <taxon>Mollusca</taxon>
        <taxon>Gastropoda</taxon>
        <taxon>Heterobranchia</taxon>
        <taxon>Euthyneura</taxon>
        <taxon>Panpulmonata</taxon>
        <taxon>Sacoglossa</taxon>
        <taxon>Placobranchoidea</taxon>
        <taxon>Plakobranchidae</taxon>
        <taxon>Elysia</taxon>
    </lineage>
</organism>
<name>A0A3S1BQN8_ELYCH</name>
<evidence type="ECO:0000313" key="8">
    <source>
        <dbReference type="Proteomes" id="UP000271974"/>
    </source>
</evidence>
<keyword evidence="3 6" id="KW-1133">Transmembrane helix</keyword>
<dbReference type="AlphaFoldDB" id="A0A3S1BQN8"/>
<comment type="subcellular location">
    <subcellularLocation>
        <location evidence="1">Membrane</location>
        <topology evidence="1">Multi-pass membrane protein</topology>
    </subcellularLocation>
</comment>
<reference evidence="7 8" key="1">
    <citation type="submission" date="2019-01" db="EMBL/GenBank/DDBJ databases">
        <title>A draft genome assembly of the solar-powered sea slug Elysia chlorotica.</title>
        <authorList>
            <person name="Cai H."/>
            <person name="Li Q."/>
            <person name="Fang X."/>
            <person name="Li J."/>
            <person name="Curtis N.E."/>
            <person name="Altenburger A."/>
            <person name="Shibata T."/>
            <person name="Feng M."/>
            <person name="Maeda T."/>
            <person name="Schwartz J.A."/>
            <person name="Shigenobu S."/>
            <person name="Lundholm N."/>
            <person name="Nishiyama T."/>
            <person name="Yang H."/>
            <person name="Hasebe M."/>
            <person name="Li S."/>
            <person name="Pierce S.K."/>
            <person name="Wang J."/>
        </authorList>
    </citation>
    <scope>NUCLEOTIDE SEQUENCE [LARGE SCALE GENOMIC DNA]</scope>
    <source>
        <strain evidence="7">EC2010</strain>
        <tissue evidence="7">Whole organism of an adult</tissue>
    </source>
</reference>
<evidence type="ECO:0000313" key="7">
    <source>
        <dbReference type="EMBL" id="RUS86399.1"/>
    </source>
</evidence>
<evidence type="ECO:0000256" key="5">
    <source>
        <dbReference type="ARBA" id="ARBA00034834"/>
    </source>
</evidence>
<sequence length="122" mass="13377">MPDDEKVEFDPDFFSLPSPAWTAGLGTSIPFILTTAFDPNMLPPSLGPVREFALFLDDNYPTFMRLWAGAIAAVHSVLSVYAAKLCIDANMSPSSTIRWAVSTLFFGIPSLVSTLMPYLRKA</sequence>
<evidence type="ECO:0000256" key="3">
    <source>
        <dbReference type="ARBA" id="ARBA00022989"/>
    </source>
</evidence>
<dbReference type="GO" id="GO:0016020">
    <property type="term" value="C:membrane"/>
    <property type="evidence" value="ECO:0007669"/>
    <property type="project" value="UniProtKB-SubCell"/>
</dbReference>
<dbReference type="OrthoDB" id="9984821at2759"/>
<proteinExistence type="predicted"/>
<evidence type="ECO:0000256" key="6">
    <source>
        <dbReference type="SAM" id="Phobius"/>
    </source>
</evidence>
<dbReference type="EMBL" id="RQTK01000140">
    <property type="protein sequence ID" value="RUS86399.1"/>
    <property type="molecule type" value="Genomic_DNA"/>
</dbReference>